<evidence type="ECO:0000313" key="2">
    <source>
        <dbReference type="EMBL" id="RUO35533.1"/>
    </source>
</evidence>
<dbReference type="RefSeq" id="WP_126808725.1">
    <property type="nucleotide sequence ID" value="NZ_PIPP01000006.1"/>
</dbReference>
<accession>A0A432WP19</accession>
<comment type="caution">
    <text evidence="2">The sequence shown here is derived from an EMBL/GenBank/DDBJ whole genome shotgun (WGS) entry which is preliminary data.</text>
</comment>
<dbReference type="EMBL" id="PIPP01000006">
    <property type="protein sequence ID" value="RUO35533.1"/>
    <property type="molecule type" value="Genomic_DNA"/>
</dbReference>
<dbReference type="SUPFAM" id="SSF53474">
    <property type="entry name" value="alpha/beta-Hydrolases"/>
    <property type="match status" value="1"/>
</dbReference>
<reference evidence="3" key="1">
    <citation type="journal article" date="2018" name="Front. Microbiol.">
        <title>Genome-Based Analysis Reveals the Taxonomy and Diversity of the Family Idiomarinaceae.</title>
        <authorList>
            <person name="Liu Y."/>
            <person name="Lai Q."/>
            <person name="Shao Z."/>
        </authorList>
    </citation>
    <scope>NUCLEOTIDE SEQUENCE [LARGE SCALE GENOMIC DNA]</scope>
    <source>
        <strain evidence="3">AIS</strain>
    </source>
</reference>
<feature type="region of interest" description="Disordered" evidence="1">
    <location>
        <begin position="131"/>
        <end position="166"/>
    </location>
</feature>
<dbReference type="OrthoDB" id="6400147at2"/>
<sequence length="449" mass="50187">MERYAFNQSTSHYKNAEKNLSSPAKRAGLKVLLGLAVVALLAGCTAAVEKRILNTGPVVTGIGDLHKDYAPNRFRYCVEDDEISSNGADHSGKQHTTLDSDSCFIYYDFAEFLTIHDDEVTTMSRKTFSFTNTSENKDSESGDHAQDSENSEEAAASSAEKTKRPSLSETIEFTFPELNSDAPIVVMAPGYGLEAPHMVTPWADWFRSMGLHPIILPGPNEYPPMQFGLNYPPLVSNMLATKYPDRPIVLFGFSMGAISALEIEQELLAVGVEPEALMLVAPMNNFREQASTVYQTSRENDWRVRWFVSEDRFSTALDRVIANGIENEEYLKLHPRLEAASSPMVIAASSADDVVDYEGLRAGLALKDEERDEFFPFPDYTDFLVTFESLENKEAQLITVPHLPHFGMFMLLHPLRTPLQQWLSSHVELTFAPEPEYPKHSEGEAEALQ</sequence>
<dbReference type="Gene3D" id="3.40.50.1820">
    <property type="entry name" value="alpha/beta hydrolase"/>
    <property type="match status" value="1"/>
</dbReference>
<feature type="compositionally biased region" description="Basic and acidic residues" evidence="1">
    <location>
        <begin position="135"/>
        <end position="147"/>
    </location>
</feature>
<keyword evidence="3" id="KW-1185">Reference proteome</keyword>
<dbReference type="Proteomes" id="UP000286934">
    <property type="component" value="Unassembled WGS sequence"/>
</dbReference>
<protein>
    <submittedName>
        <fullName evidence="2">Uncharacterized protein</fullName>
    </submittedName>
</protein>
<evidence type="ECO:0000313" key="3">
    <source>
        <dbReference type="Proteomes" id="UP000286934"/>
    </source>
</evidence>
<organism evidence="2 3">
    <name type="scientific">Aliidiomarina shirensis</name>
    <dbReference type="NCBI Taxonomy" id="1048642"/>
    <lineage>
        <taxon>Bacteria</taxon>
        <taxon>Pseudomonadati</taxon>
        <taxon>Pseudomonadota</taxon>
        <taxon>Gammaproteobacteria</taxon>
        <taxon>Alteromonadales</taxon>
        <taxon>Idiomarinaceae</taxon>
        <taxon>Aliidiomarina</taxon>
    </lineage>
</organism>
<evidence type="ECO:0000256" key="1">
    <source>
        <dbReference type="SAM" id="MobiDB-lite"/>
    </source>
</evidence>
<name>A0A432WP19_9GAMM</name>
<proteinExistence type="predicted"/>
<gene>
    <name evidence="2" type="ORF">CWE13_11430</name>
</gene>
<dbReference type="AlphaFoldDB" id="A0A432WP19"/>
<dbReference type="InterPro" id="IPR029058">
    <property type="entry name" value="AB_hydrolase_fold"/>
</dbReference>